<dbReference type="SUPFAM" id="SSF52058">
    <property type="entry name" value="L domain-like"/>
    <property type="match status" value="1"/>
</dbReference>
<reference evidence="5 6" key="1">
    <citation type="journal article" date="2021" name="BMC Genomics">
        <title>Datura genome reveals duplications of psychoactive alkaloid biosynthetic genes and high mutation rate following tissue culture.</title>
        <authorList>
            <person name="Rajewski A."/>
            <person name="Carter-House D."/>
            <person name="Stajich J."/>
            <person name="Litt A."/>
        </authorList>
    </citation>
    <scope>NUCLEOTIDE SEQUENCE [LARGE SCALE GENOMIC DNA]</scope>
    <source>
        <strain evidence="5">AR-01</strain>
    </source>
</reference>
<dbReference type="PANTHER" id="PTHR23155:SF1152">
    <property type="entry name" value="AAA+ ATPASE DOMAIN-CONTAINING PROTEIN"/>
    <property type="match status" value="1"/>
</dbReference>
<dbReference type="PANTHER" id="PTHR23155">
    <property type="entry name" value="DISEASE RESISTANCE PROTEIN RP"/>
    <property type="match status" value="1"/>
</dbReference>
<dbReference type="InterPro" id="IPR044974">
    <property type="entry name" value="Disease_R_plants"/>
</dbReference>
<name>A0ABS8T4S8_DATST</name>
<organism evidence="5 6">
    <name type="scientific">Datura stramonium</name>
    <name type="common">Jimsonweed</name>
    <name type="synonym">Common thornapple</name>
    <dbReference type="NCBI Taxonomy" id="4076"/>
    <lineage>
        <taxon>Eukaryota</taxon>
        <taxon>Viridiplantae</taxon>
        <taxon>Streptophyta</taxon>
        <taxon>Embryophyta</taxon>
        <taxon>Tracheophyta</taxon>
        <taxon>Spermatophyta</taxon>
        <taxon>Magnoliopsida</taxon>
        <taxon>eudicotyledons</taxon>
        <taxon>Gunneridae</taxon>
        <taxon>Pentapetalae</taxon>
        <taxon>asterids</taxon>
        <taxon>lamiids</taxon>
        <taxon>Solanales</taxon>
        <taxon>Solanaceae</taxon>
        <taxon>Solanoideae</taxon>
        <taxon>Datureae</taxon>
        <taxon>Datura</taxon>
    </lineage>
</organism>
<evidence type="ECO:0000313" key="5">
    <source>
        <dbReference type="EMBL" id="MCD7466123.1"/>
    </source>
</evidence>
<dbReference type="Gene3D" id="3.80.10.10">
    <property type="entry name" value="Ribonuclease Inhibitor"/>
    <property type="match status" value="2"/>
</dbReference>
<dbReference type="SUPFAM" id="SSF52540">
    <property type="entry name" value="P-loop containing nucleoside triphosphate hydrolases"/>
    <property type="match status" value="1"/>
</dbReference>
<gene>
    <name evidence="5" type="ORF">HAX54_002529</name>
</gene>
<keyword evidence="6" id="KW-1185">Reference proteome</keyword>
<comment type="caution">
    <text evidence="5">The sequence shown here is derived from an EMBL/GenBank/DDBJ whole genome shotgun (WGS) entry which is preliminary data.</text>
</comment>
<evidence type="ECO:0000256" key="3">
    <source>
        <dbReference type="ARBA" id="ARBA00022821"/>
    </source>
</evidence>
<keyword evidence="1" id="KW-0433">Leucine-rich repeat</keyword>
<proteinExistence type="predicted"/>
<dbReference type="Proteomes" id="UP000823775">
    <property type="component" value="Unassembled WGS sequence"/>
</dbReference>
<dbReference type="InterPro" id="IPR027417">
    <property type="entry name" value="P-loop_NTPase"/>
</dbReference>
<evidence type="ECO:0000256" key="1">
    <source>
        <dbReference type="ARBA" id="ARBA00022614"/>
    </source>
</evidence>
<evidence type="ECO:0000256" key="2">
    <source>
        <dbReference type="ARBA" id="ARBA00022737"/>
    </source>
</evidence>
<feature type="domain" description="Disease resistance R13L4/SHOC-2-like LRR" evidence="4">
    <location>
        <begin position="175"/>
        <end position="454"/>
    </location>
</feature>
<accession>A0ABS8T4S8</accession>
<dbReference type="InterPro" id="IPR055414">
    <property type="entry name" value="LRR_R13L4/SHOC2-like"/>
</dbReference>
<dbReference type="Pfam" id="PF23598">
    <property type="entry name" value="LRR_14"/>
    <property type="match status" value="1"/>
</dbReference>
<dbReference type="InterPro" id="IPR042197">
    <property type="entry name" value="Apaf_helical"/>
</dbReference>
<keyword evidence="2" id="KW-0677">Repeat</keyword>
<keyword evidence="3" id="KW-0611">Plant defense</keyword>
<evidence type="ECO:0000259" key="4">
    <source>
        <dbReference type="Pfam" id="PF23598"/>
    </source>
</evidence>
<evidence type="ECO:0000313" key="6">
    <source>
        <dbReference type="Proteomes" id="UP000823775"/>
    </source>
</evidence>
<dbReference type="InterPro" id="IPR032675">
    <property type="entry name" value="LRR_dom_sf"/>
</dbReference>
<protein>
    <recommendedName>
        <fullName evidence="4">Disease resistance R13L4/SHOC-2-like LRR domain-containing protein</fullName>
    </recommendedName>
</protein>
<dbReference type="EMBL" id="JACEIK010001112">
    <property type="protein sequence ID" value="MCD7466123.1"/>
    <property type="molecule type" value="Genomic_DNA"/>
</dbReference>
<dbReference type="Gene3D" id="1.10.8.430">
    <property type="entry name" value="Helical domain of apoptotic protease-activating factors"/>
    <property type="match status" value="1"/>
</dbReference>
<sequence>MAAELLLPRAMRMKLHDVRAMVPTMERLARDMVEKCRGLPLAVVVLSGLLSHKRGIEEWQKVKAHIWRHMKDDSIEISYILSLSYNDLSIVLKQCFLYFAIFPEDHVSDAEHLMWLWMAEGIHDLLRDLAEQKASELNFFDIYDPKGNSISSLCLRHGIHDQAERYLSLDLSNLKLRSVIFLDRKCKIDLIKFSNMFQHIYVLHLETRSGTILPDAIGSLYHLKLLSLRGIRHLPSSIGNLKNLQTLRVFDSDHLLRLPPETANLINLRHLVAFYSNPLQVSKLTNLQVLKYAHCDQWKNVDPINLVNLQELVMHDINQSYSLNKISSLKNLSILKLSCDDNESFPDYEYLSSCQKLYKLWLRGTIEKLPLPSQFPNSITMIALRNSFLTEDPMPILGMLPNLRNLDLVAAYEGTEITCGDNSFCQLEFLRLYHLEDLERWHLVSSAMPLIKGFGISYCPKLKEIPKRMKDVAIPERLLETYFG</sequence>